<dbReference type="Pfam" id="PF00483">
    <property type="entry name" value="NTP_transferase"/>
    <property type="match status" value="1"/>
</dbReference>
<dbReference type="PANTHER" id="PTHR42883">
    <property type="entry name" value="GLUCOSE-1-PHOSPHATE THYMIDYLTRANSFERASE"/>
    <property type="match status" value="1"/>
</dbReference>
<dbReference type="PANTHER" id="PTHR42883:SF2">
    <property type="entry name" value="THYMIDYLYLTRANSFERASE"/>
    <property type="match status" value="1"/>
</dbReference>
<dbReference type="AlphaFoldDB" id="A0A0F9LMB2"/>
<protein>
    <recommendedName>
        <fullName evidence="1">Nucleotidyl transferase domain-containing protein</fullName>
    </recommendedName>
</protein>
<name>A0A0F9LMB2_9ZZZZ</name>
<dbReference type="EMBL" id="LAZR01006130">
    <property type="protein sequence ID" value="KKM94508.1"/>
    <property type="molecule type" value="Genomic_DNA"/>
</dbReference>
<dbReference type="Gene3D" id="2.160.10.10">
    <property type="entry name" value="Hexapeptide repeat proteins"/>
    <property type="match status" value="1"/>
</dbReference>
<dbReference type="SUPFAM" id="SSF53448">
    <property type="entry name" value="Nucleotide-diphospho-sugar transferases"/>
    <property type="match status" value="1"/>
</dbReference>
<evidence type="ECO:0000259" key="1">
    <source>
        <dbReference type="Pfam" id="PF00483"/>
    </source>
</evidence>
<gene>
    <name evidence="2" type="ORF">LCGC14_1197640</name>
</gene>
<proteinExistence type="predicted"/>
<feature type="domain" description="Nucleotidyl transferase" evidence="1">
    <location>
        <begin position="19"/>
        <end position="162"/>
    </location>
</feature>
<organism evidence="2">
    <name type="scientific">marine sediment metagenome</name>
    <dbReference type="NCBI Taxonomy" id="412755"/>
    <lineage>
        <taxon>unclassified sequences</taxon>
        <taxon>metagenomes</taxon>
        <taxon>ecological metagenomes</taxon>
    </lineage>
</organism>
<dbReference type="Gene3D" id="3.90.550.10">
    <property type="entry name" value="Spore Coat Polysaccharide Biosynthesis Protein SpsA, Chain A"/>
    <property type="match status" value="1"/>
</dbReference>
<sequence length="284" mass="32580">MDFCSSNFWIYISIYQTLSESFIKDDSFVFYLGDNVIVGGIKRFLEEFRNSNNNCQLVLSKVKDPQRFGVPEIKKGKIIKVEEKPKAPKSNFAVTGIYFYDSHIFEAVNNIKPGWRGELEISDAHQYLIDKEYRVGYSEITGWWKDTGKPEDLIEANRLVLEQIINHKESIIQGKVDNHSEIIGKVIIEKEAKILNSNILGPVIIGKNTIVENSYIGPFTAIYYDCQILNSEIEYSIIMEKSKIIDIETRIERSILGKSIEIVKGNSRPKTQRFILGDQSNIKL</sequence>
<comment type="caution">
    <text evidence="2">The sequence shown here is derived from an EMBL/GenBank/DDBJ whole genome shotgun (WGS) entry which is preliminary data.</text>
</comment>
<dbReference type="InterPro" id="IPR005835">
    <property type="entry name" value="NTP_transferase_dom"/>
</dbReference>
<dbReference type="InterPro" id="IPR029044">
    <property type="entry name" value="Nucleotide-diphossugar_trans"/>
</dbReference>
<accession>A0A0F9LMB2</accession>
<evidence type="ECO:0000313" key="2">
    <source>
        <dbReference type="EMBL" id="KKM94508.1"/>
    </source>
</evidence>
<reference evidence="2" key="1">
    <citation type="journal article" date="2015" name="Nature">
        <title>Complex archaea that bridge the gap between prokaryotes and eukaryotes.</title>
        <authorList>
            <person name="Spang A."/>
            <person name="Saw J.H."/>
            <person name="Jorgensen S.L."/>
            <person name="Zaremba-Niedzwiedzka K."/>
            <person name="Martijn J."/>
            <person name="Lind A.E."/>
            <person name="van Eijk R."/>
            <person name="Schleper C."/>
            <person name="Guy L."/>
            <person name="Ettema T.J."/>
        </authorList>
    </citation>
    <scope>NUCLEOTIDE SEQUENCE</scope>
</reference>